<dbReference type="GeneID" id="87841730"/>
<organism evidence="2 3">
    <name type="scientific">Chaetomium fimeti</name>
    <dbReference type="NCBI Taxonomy" id="1854472"/>
    <lineage>
        <taxon>Eukaryota</taxon>
        <taxon>Fungi</taxon>
        <taxon>Dikarya</taxon>
        <taxon>Ascomycota</taxon>
        <taxon>Pezizomycotina</taxon>
        <taxon>Sordariomycetes</taxon>
        <taxon>Sordariomycetidae</taxon>
        <taxon>Sordariales</taxon>
        <taxon>Chaetomiaceae</taxon>
        <taxon>Chaetomium</taxon>
    </lineage>
</organism>
<dbReference type="Pfam" id="PF12680">
    <property type="entry name" value="SnoaL_2"/>
    <property type="match status" value="1"/>
</dbReference>
<proteinExistence type="predicted"/>
<reference evidence="2" key="2">
    <citation type="submission" date="2023-06" db="EMBL/GenBank/DDBJ databases">
        <authorList>
            <consortium name="Lawrence Berkeley National Laboratory"/>
            <person name="Haridas S."/>
            <person name="Hensen N."/>
            <person name="Bonometti L."/>
            <person name="Westerberg I."/>
            <person name="Brannstrom I.O."/>
            <person name="Guillou S."/>
            <person name="Cros-Aarteil S."/>
            <person name="Calhoun S."/>
            <person name="Kuo A."/>
            <person name="Mondo S."/>
            <person name="Pangilinan J."/>
            <person name="Riley R."/>
            <person name="Labutti K."/>
            <person name="Andreopoulos B."/>
            <person name="Lipzen A."/>
            <person name="Chen C."/>
            <person name="Yanf M."/>
            <person name="Daum C."/>
            <person name="Ng V."/>
            <person name="Clum A."/>
            <person name="Steindorff A."/>
            <person name="Ohm R."/>
            <person name="Martin F."/>
            <person name="Silar P."/>
            <person name="Natvig D."/>
            <person name="Lalanne C."/>
            <person name="Gautier V."/>
            <person name="Ament-Velasquez S.L."/>
            <person name="Kruys A."/>
            <person name="Hutchinson M.I."/>
            <person name="Powell A.J."/>
            <person name="Barry K."/>
            <person name="Miller A.N."/>
            <person name="Grigoriev I.V."/>
            <person name="Debuchy R."/>
            <person name="Gladieux P."/>
            <person name="Thoren M.H."/>
            <person name="Johannesson H."/>
        </authorList>
    </citation>
    <scope>NUCLEOTIDE SEQUENCE</scope>
    <source>
        <strain evidence="2">CBS 168.71</strain>
    </source>
</reference>
<dbReference type="PANTHER" id="PTHR39598:SF1">
    <property type="entry name" value="AUSTINOID BIOSYNTHESIS CLUSTERS PROTEIN F-RELATED"/>
    <property type="match status" value="1"/>
</dbReference>
<name>A0AAE0H7H7_9PEZI</name>
<dbReference type="InterPro" id="IPR050977">
    <property type="entry name" value="Fungal_Meroterpenoid_Isomerase"/>
</dbReference>
<evidence type="ECO:0000313" key="2">
    <source>
        <dbReference type="EMBL" id="KAK3291281.1"/>
    </source>
</evidence>
<reference evidence="2" key="1">
    <citation type="journal article" date="2023" name="Mol. Phylogenet. Evol.">
        <title>Genome-scale phylogeny and comparative genomics of the fungal order Sordariales.</title>
        <authorList>
            <person name="Hensen N."/>
            <person name="Bonometti L."/>
            <person name="Westerberg I."/>
            <person name="Brannstrom I.O."/>
            <person name="Guillou S."/>
            <person name="Cros-Aarteil S."/>
            <person name="Calhoun S."/>
            <person name="Haridas S."/>
            <person name="Kuo A."/>
            <person name="Mondo S."/>
            <person name="Pangilinan J."/>
            <person name="Riley R."/>
            <person name="LaButti K."/>
            <person name="Andreopoulos B."/>
            <person name="Lipzen A."/>
            <person name="Chen C."/>
            <person name="Yan M."/>
            <person name="Daum C."/>
            <person name="Ng V."/>
            <person name="Clum A."/>
            <person name="Steindorff A."/>
            <person name="Ohm R.A."/>
            <person name="Martin F."/>
            <person name="Silar P."/>
            <person name="Natvig D.O."/>
            <person name="Lalanne C."/>
            <person name="Gautier V."/>
            <person name="Ament-Velasquez S.L."/>
            <person name="Kruys A."/>
            <person name="Hutchinson M.I."/>
            <person name="Powell A.J."/>
            <person name="Barry K."/>
            <person name="Miller A.N."/>
            <person name="Grigoriev I.V."/>
            <person name="Debuchy R."/>
            <person name="Gladieux P."/>
            <person name="Hiltunen Thoren M."/>
            <person name="Johannesson H."/>
        </authorList>
    </citation>
    <scope>NUCLEOTIDE SEQUENCE</scope>
    <source>
        <strain evidence="2">CBS 168.71</strain>
    </source>
</reference>
<comment type="caution">
    <text evidence="2">The sequence shown here is derived from an EMBL/GenBank/DDBJ whole genome shotgun (WGS) entry which is preliminary data.</text>
</comment>
<dbReference type="AlphaFoldDB" id="A0AAE0H7H7"/>
<sequence>MPAPAPIQAQTLDKFLTAWQNQNAKDTVGFWSDDFKQRLLPLSLQAPVKSRAEAEVMNGKLMELLTNWKLEIREIVHDAPKGTAAVYATSQADTPIPGERWTNEYTIFVSFSEDGSKITRLEEMVDTAFYRDLFPKFQQYLMAQATAGGHGGHQG</sequence>
<protein>
    <recommendedName>
        <fullName evidence="1">SnoaL-like domain-containing protein</fullName>
    </recommendedName>
</protein>
<dbReference type="Gene3D" id="3.10.450.50">
    <property type="match status" value="1"/>
</dbReference>
<dbReference type="InterPro" id="IPR037401">
    <property type="entry name" value="SnoaL-like"/>
</dbReference>
<dbReference type="RefSeq" id="XP_062654795.1">
    <property type="nucleotide sequence ID" value="XM_062804782.1"/>
</dbReference>
<feature type="domain" description="SnoaL-like" evidence="1">
    <location>
        <begin position="13"/>
        <end position="120"/>
    </location>
</feature>
<gene>
    <name evidence="2" type="ORF">B0H64DRAFT_410251</name>
</gene>
<accession>A0AAE0H7H7</accession>
<dbReference type="Proteomes" id="UP001278766">
    <property type="component" value="Unassembled WGS sequence"/>
</dbReference>
<dbReference type="SUPFAM" id="SSF54427">
    <property type="entry name" value="NTF2-like"/>
    <property type="match status" value="1"/>
</dbReference>
<dbReference type="PANTHER" id="PTHR39598">
    <property type="entry name" value="AUSTINOL SYNTHESIS PROTEIN F-RELATED"/>
    <property type="match status" value="1"/>
</dbReference>
<keyword evidence="3" id="KW-1185">Reference proteome</keyword>
<evidence type="ECO:0000259" key="1">
    <source>
        <dbReference type="Pfam" id="PF12680"/>
    </source>
</evidence>
<evidence type="ECO:0000313" key="3">
    <source>
        <dbReference type="Proteomes" id="UP001278766"/>
    </source>
</evidence>
<dbReference type="InterPro" id="IPR032710">
    <property type="entry name" value="NTF2-like_dom_sf"/>
</dbReference>
<dbReference type="EMBL" id="JAUEPN010000010">
    <property type="protein sequence ID" value="KAK3291281.1"/>
    <property type="molecule type" value="Genomic_DNA"/>
</dbReference>